<dbReference type="PANTHER" id="PTHR40056">
    <property type="entry name" value="HYPOTHETICAL CYTOSOLIC PROTEIN"/>
    <property type="match status" value="1"/>
</dbReference>
<dbReference type="PANTHER" id="PTHR40056:SF1">
    <property type="entry name" value="DUF1836 DOMAIN-CONTAINING PROTEIN"/>
    <property type="match status" value="1"/>
</dbReference>
<organism evidence="1 2">
    <name type="scientific">Desulfocucumis palustris</name>
    <dbReference type="NCBI Taxonomy" id="1898651"/>
    <lineage>
        <taxon>Bacteria</taxon>
        <taxon>Bacillati</taxon>
        <taxon>Bacillota</taxon>
        <taxon>Clostridia</taxon>
        <taxon>Eubacteriales</taxon>
        <taxon>Desulfocucumaceae</taxon>
        <taxon>Desulfocucumis</taxon>
    </lineage>
</organism>
<dbReference type="InterPro" id="IPR014975">
    <property type="entry name" value="DUF1836"/>
</dbReference>
<dbReference type="AlphaFoldDB" id="A0A2L2X827"/>
<accession>A0A2L2X827</accession>
<keyword evidence="2" id="KW-1185">Reference proteome</keyword>
<dbReference type="Pfam" id="PF08876">
    <property type="entry name" value="DUF1836"/>
    <property type="match status" value="1"/>
</dbReference>
<dbReference type="Proteomes" id="UP000239549">
    <property type="component" value="Unassembled WGS sequence"/>
</dbReference>
<reference evidence="2" key="1">
    <citation type="submission" date="2018-02" db="EMBL/GenBank/DDBJ databases">
        <title>Genome sequence of Desulfocucumis palustris strain NAW-5.</title>
        <authorList>
            <person name="Watanabe M."/>
            <person name="Kojima H."/>
            <person name="Fukui M."/>
        </authorList>
    </citation>
    <scope>NUCLEOTIDE SEQUENCE [LARGE SCALE GENOMIC DNA]</scope>
    <source>
        <strain evidence="2">NAW-5</strain>
    </source>
</reference>
<dbReference type="RefSeq" id="WP_307718788.1">
    <property type="nucleotide sequence ID" value="NZ_BFAV01000018.1"/>
</dbReference>
<comment type="caution">
    <text evidence="1">The sequence shown here is derived from an EMBL/GenBank/DDBJ whole genome shotgun (WGS) entry which is preliminary data.</text>
</comment>
<dbReference type="EMBL" id="BFAV01000018">
    <property type="protein sequence ID" value="GBF32170.1"/>
    <property type="molecule type" value="Genomic_DNA"/>
</dbReference>
<evidence type="ECO:0008006" key="3">
    <source>
        <dbReference type="Google" id="ProtNLM"/>
    </source>
</evidence>
<name>A0A2L2X827_9FIRM</name>
<sequence length="197" mass="22050">MFLKDDLAGLIDQLSLSADVKISDMPDIDLYIEQLTSLIDVKLSGHKREKNGKILTKTMVNNYTKAGLLMPPVNKKYSRDHFILLILIYYLKNILSINDIGKLFSPILNNIASRDDDVISLGEIYSTFLELVKIEIDSFSLSLMNKADLIMEKTAGVAGEKRDIAGLFLMVLMLVAQSNAQKRLAEKIIDTYFSAGD</sequence>
<evidence type="ECO:0000313" key="2">
    <source>
        <dbReference type="Proteomes" id="UP000239549"/>
    </source>
</evidence>
<proteinExistence type="predicted"/>
<gene>
    <name evidence="1" type="ORF">DCCM_0361</name>
</gene>
<protein>
    <recommendedName>
        <fullName evidence="3">DUF1836 domain-containing protein</fullName>
    </recommendedName>
</protein>
<evidence type="ECO:0000313" key="1">
    <source>
        <dbReference type="EMBL" id="GBF32170.1"/>
    </source>
</evidence>